<name>A0A6N7R1L1_9BACI</name>
<dbReference type="PANTHER" id="PTHR32322:SF18">
    <property type="entry name" value="S-ADENOSYLMETHIONINE_S-ADENOSYLHOMOCYSTEINE TRANSPORTER"/>
    <property type="match status" value="1"/>
</dbReference>
<evidence type="ECO:0000259" key="8">
    <source>
        <dbReference type="Pfam" id="PF00892"/>
    </source>
</evidence>
<evidence type="ECO:0000256" key="7">
    <source>
        <dbReference type="SAM" id="Phobius"/>
    </source>
</evidence>
<sequence>MKNYLAYFVTLIGASFWGLTGLFVDGLYNEGFTAWEIVAIRLTVSTIILMPLIAILAPRKLRIQWKHIPHFIGLGVCSIVFFNWCYFTVMKQTSLSIAVVLLYTAPVFVTILSKYFFQETITNRKITSLVLTIFGCSLAIQLIPIGNMQIPFISIVLGLLSAFFCGLYSIIGKQVSRHYNFLTTTVYALCMGSIFILPTSKLWEKTEAFQSAEVWLNIGGIVIISTIGAYTLYTFGLTRIESSKAAILGAMEPIIAVLIGVIIFNDNLQFLQVIGIILVISAAFLTVYHKRRKITKTEQ</sequence>
<dbReference type="EMBL" id="WJEE01000035">
    <property type="protein sequence ID" value="MRI67572.1"/>
    <property type="molecule type" value="Genomic_DNA"/>
</dbReference>
<accession>A0A6N7R1L1</accession>
<feature type="transmembrane region" description="Helical" evidence="7">
    <location>
        <begin position="178"/>
        <end position="198"/>
    </location>
</feature>
<dbReference type="GO" id="GO:0005886">
    <property type="term" value="C:plasma membrane"/>
    <property type="evidence" value="ECO:0007669"/>
    <property type="project" value="UniProtKB-SubCell"/>
</dbReference>
<organism evidence="9 10">
    <name type="scientific">Gracilibacillus thailandensis</name>
    <dbReference type="NCBI Taxonomy" id="563735"/>
    <lineage>
        <taxon>Bacteria</taxon>
        <taxon>Bacillati</taxon>
        <taxon>Bacillota</taxon>
        <taxon>Bacilli</taxon>
        <taxon>Bacillales</taxon>
        <taxon>Bacillaceae</taxon>
        <taxon>Gracilibacillus</taxon>
    </lineage>
</organism>
<feature type="domain" description="EamA" evidence="8">
    <location>
        <begin position="154"/>
        <end position="287"/>
    </location>
</feature>
<feature type="transmembrane region" description="Helical" evidence="7">
    <location>
        <begin position="270"/>
        <end position="288"/>
    </location>
</feature>
<reference evidence="9 10" key="1">
    <citation type="submission" date="2019-10" db="EMBL/GenBank/DDBJ databases">
        <title>Gracilibacillus salitolerans sp. nov., a moderate halophile isolated from a saline soil in northwest China.</title>
        <authorList>
            <person name="Gan L."/>
        </authorList>
    </citation>
    <scope>NUCLEOTIDE SEQUENCE [LARGE SCALE GENOMIC DNA]</scope>
    <source>
        <strain evidence="9 10">TP2-8</strain>
    </source>
</reference>
<dbReference type="RefSeq" id="WP_153836139.1">
    <property type="nucleotide sequence ID" value="NZ_JBHUMW010000063.1"/>
</dbReference>
<feature type="transmembrane region" description="Helical" evidence="7">
    <location>
        <begin position="95"/>
        <end position="117"/>
    </location>
</feature>
<evidence type="ECO:0000313" key="10">
    <source>
        <dbReference type="Proteomes" id="UP000435187"/>
    </source>
</evidence>
<feature type="domain" description="EamA" evidence="8">
    <location>
        <begin position="6"/>
        <end position="139"/>
    </location>
</feature>
<feature type="transmembrane region" description="Helical" evidence="7">
    <location>
        <begin position="68"/>
        <end position="89"/>
    </location>
</feature>
<feature type="transmembrane region" description="Helical" evidence="7">
    <location>
        <begin position="214"/>
        <end position="233"/>
    </location>
</feature>
<keyword evidence="4 7" id="KW-0812">Transmembrane</keyword>
<dbReference type="PANTHER" id="PTHR32322">
    <property type="entry name" value="INNER MEMBRANE TRANSPORTER"/>
    <property type="match status" value="1"/>
</dbReference>
<dbReference type="Proteomes" id="UP000435187">
    <property type="component" value="Unassembled WGS sequence"/>
</dbReference>
<dbReference type="AlphaFoldDB" id="A0A6N7R1L1"/>
<keyword evidence="10" id="KW-1185">Reference proteome</keyword>
<feature type="transmembrane region" description="Helical" evidence="7">
    <location>
        <begin position="245"/>
        <end position="264"/>
    </location>
</feature>
<feature type="transmembrane region" description="Helical" evidence="7">
    <location>
        <begin position="129"/>
        <end position="146"/>
    </location>
</feature>
<evidence type="ECO:0000256" key="4">
    <source>
        <dbReference type="ARBA" id="ARBA00022692"/>
    </source>
</evidence>
<protein>
    <submittedName>
        <fullName evidence="9">EamA family transporter</fullName>
    </submittedName>
</protein>
<dbReference type="SUPFAM" id="SSF103481">
    <property type="entry name" value="Multidrug resistance efflux transporter EmrE"/>
    <property type="match status" value="2"/>
</dbReference>
<comment type="caution">
    <text evidence="9">The sequence shown here is derived from an EMBL/GenBank/DDBJ whole genome shotgun (WGS) entry which is preliminary data.</text>
</comment>
<dbReference type="InterPro" id="IPR037185">
    <property type="entry name" value="EmrE-like"/>
</dbReference>
<keyword evidence="6 7" id="KW-0472">Membrane</keyword>
<comment type="similarity">
    <text evidence="2">Belongs to the EamA transporter family.</text>
</comment>
<evidence type="ECO:0000256" key="1">
    <source>
        <dbReference type="ARBA" id="ARBA00004651"/>
    </source>
</evidence>
<dbReference type="InterPro" id="IPR050638">
    <property type="entry name" value="AA-Vitamin_Transporters"/>
</dbReference>
<comment type="subcellular location">
    <subcellularLocation>
        <location evidence="1">Cell membrane</location>
        <topology evidence="1">Multi-pass membrane protein</topology>
    </subcellularLocation>
</comment>
<feature type="transmembrane region" description="Helical" evidence="7">
    <location>
        <begin position="152"/>
        <end position="171"/>
    </location>
</feature>
<evidence type="ECO:0000313" key="9">
    <source>
        <dbReference type="EMBL" id="MRI67572.1"/>
    </source>
</evidence>
<evidence type="ECO:0000256" key="6">
    <source>
        <dbReference type="ARBA" id="ARBA00023136"/>
    </source>
</evidence>
<keyword evidence="3" id="KW-1003">Cell membrane</keyword>
<gene>
    <name evidence="9" type="ORF">GH885_14710</name>
</gene>
<dbReference type="Pfam" id="PF00892">
    <property type="entry name" value="EamA"/>
    <property type="match status" value="2"/>
</dbReference>
<evidence type="ECO:0000256" key="3">
    <source>
        <dbReference type="ARBA" id="ARBA00022475"/>
    </source>
</evidence>
<proteinExistence type="inferred from homology"/>
<dbReference type="InterPro" id="IPR000620">
    <property type="entry name" value="EamA_dom"/>
</dbReference>
<evidence type="ECO:0000256" key="2">
    <source>
        <dbReference type="ARBA" id="ARBA00007362"/>
    </source>
</evidence>
<feature type="transmembrane region" description="Helical" evidence="7">
    <location>
        <begin position="34"/>
        <end position="56"/>
    </location>
</feature>
<keyword evidence="5 7" id="KW-1133">Transmembrane helix</keyword>
<feature type="transmembrane region" description="Helical" evidence="7">
    <location>
        <begin position="7"/>
        <end position="28"/>
    </location>
</feature>
<evidence type="ECO:0000256" key="5">
    <source>
        <dbReference type="ARBA" id="ARBA00022989"/>
    </source>
</evidence>
<dbReference type="Gene3D" id="1.10.3730.20">
    <property type="match status" value="2"/>
</dbReference>